<sequence length="86" mass="9871">MKEIKVPTPSSPSPIKVKEMPLGDLPSTSINEEKLQTSVLEIEKEEEEEWHRIAQGYFLVSSNDFGMLEQMKFDSKNVKCMNKVIK</sequence>
<accession>A0ABM5P1T9</accession>
<gene>
    <name evidence="2" type="ORF">OVS_03265</name>
</gene>
<protein>
    <submittedName>
        <fullName evidence="2">Uncharacterized protein</fullName>
    </submittedName>
</protein>
<dbReference type="EMBL" id="CP006935">
    <property type="protein sequence ID" value="AHC40406.1"/>
    <property type="molecule type" value="Genomic_DNA"/>
</dbReference>
<evidence type="ECO:0000256" key="1">
    <source>
        <dbReference type="SAM" id="MobiDB-lite"/>
    </source>
</evidence>
<organism evidence="2 3">
    <name type="scientific">Mycoplasma ovis str. Michigan</name>
    <dbReference type="NCBI Taxonomy" id="1415773"/>
    <lineage>
        <taxon>Bacteria</taxon>
        <taxon>Bacillati</taxon>
        <taxon>Mycoplasmatota</taxon>
        <taxon>Mollicutes</taxon>
        <taxon>Mycoplasmataceae</taxon>
        <taxon>Mycoplasma</taxon>
    </lineage>
</organism>
<evidence type="ECO:0000313" key="2">
    <source>
        <dbReference type="EMBL" id="AHC40406.1"/>
    </source>
</evidence>
<feature type="region of interest" description="Disordered" evidence="1">
    <location>
        <begin position="1"/>
        <end position="28"/>
    </location>
</feature>
<reference evidence="2 3" key="1">
    <citation type="journal article" date="2014" name="Genome Announc.">
        <title>Complete Genome Sequence of Mycoplasma ovis Strain Michigan, a Hemoplasma of Sheep with Two Distinct 16S rRNA Genes.</title>
        <authorList>
            <person name="Deshuillers P.L."/>
            <person name="Santos A.P."/>
            <person name="do Nascimento N.C."/>
            <person name="Hampel J.A."/>
            <person name="Bergin I.L."/>
            <person name="Dyson M.C."/>
            <person name="Messick J.B."/>
        </authorList>
    </citation>
    <scope>NUCLEOTIDE SEQUENCE [LARGE SCALE GENOMIC DNA]</scope>
    <source>
        <strain evidence="2 3">Michigan</strain>
    </source>
</reference>
<proteinExistence type="predicted"/>
<dbReference type="RefSeq" id="WP_024071420.1">
    <property type="nucleotide sequence ID" value="NC_023062.1"/>
</dbReference>
<dbReference type="Proteomes" id="UP000018745">
    <property type="component" value="Chromosome"/>
</dbReference>
<keyword evidence="3" id="KW-1185">Reference proteome</keyword>
<name>A0ABM5P1T9_9MOLU</name>
<evidence type="ECO:0000313" key="3">
    <source>
        <dbReference type="Proteomes" id="UP000018745"/>
    </source>
</evidence>